<comment type="caution">
    <text evidence="1">The sequence shown here is derived from an EMBL/GenBank/DDBJ whole genome shotgun (WGS) entry which is preliminary data.</text>
</comment>
<keyword evidence="2" id="KW-1185">Reference proteome</keyword>
<evidence type="ECO:0000313" key="2">
    <source>
        <dbReference type="Proteomes" id="UP000789901"/>
    </source>
</evidence>
<dbReference type="EMBL" id="CAJVQB010007022">
    <property type="protein sequence ID" value="CAG8695761.1"/>
    <property type="molecule type" value="Genomic_DNA"/>
</dbReference>
<dbReference type="SUPFAM" id="SSF52540">
    <property type="entry name" value="P-loop containing nucleoside triphosphate hydrolases"/>
    <property type="match status" value="1"/>
</dbReference>
<reference evidence="1 2" key="1">
    <citation type="submission" date="2021-06" db="EMBL/GenBank/DDBJ databases">
        <authorList>
            <person name="Kallberg Y."/>
            <person name="Tangrot J."/>
            <person name="Rosling A."/>
        </authorList>
    </citation>
    <scope>NUCLEOTIDE SEQUENCE [LARGE SCALE GENOMIC DNA]</scope>
    <source>
        <strain evidence="1 2">120-4 pot B 10/14</strain>
    </source>
</reference>
<gene>
    <name evidence="1" type="ORF">GMARGA_LOCUS11801</name>
</gene>
<evidence type="ECO:0000313" key="1">
    <source>
        <dbReference type="EMBL" id="CAG8695761.1"/>
    </source>
</evidence>
<sequence length="262" mass="29965">MYSEWNIISDFPRSSRALGLLDDTNKYEQCFAEAISYNCTPGQLRLPFCHLILEGMAAQTTWQNYHELLSEDYINRMNNLQQGVNKSLVWIATFLEEHSYNIKQCGLSQPHAILCPLNVEVNFINDTILQQLEGDETNLYSVDNLADDESNNIFENQRYQRTMVTTELLNSFNASGVPKYCLTLKRECVATIMRNLSLRDKLYKNSRVIVTNIGHRLITIKNPIIDSYSSIFNSSQGLTLDKVALDLCTPVFSHSQLYIALT</sequence>
<name>A0ABN7UXB3_GIGMA</name>
<proteinExistence type="predicted"/>
<protein>
    <submittedName>
        <fullName evidence="1">8980_t:CDS:1</fullName>
    </submittedName>
</protein>
<dbReference type="InterPro" id="IPR027417">
    <property type="entry name" value="P-loop_NTPase"/>
</dbReference>
<organism evidence="1 2">
    <name type="scientific">Gigaspora margarita</name>
    <dbReference type="NCBI Taxonomy" id="4874"/>
    <lineage>
        <taxon>Eukaryota</taxon>
        <taxon>Fungi</taxon>
        <taxon>Fungi incertae sedis</taxon>
        <taxon>Mucoromycota</taxon>
        <taxon>Glomeromycotina</taxon>
        <taxon>Glomeromycetes</taxon>
        <taxon>Diversisporales</taxon>
        <taxon>Gigasporaceae</taxon>
        <taxon>Gigaspora</taxon>
    </lineage>
</organism>
<accession>A0ABN7UXB3</accession>
<dbReference type="PANTHER" id="PTHR10492">
    <property type="match status" value="1"/>
</dbReference>
<dbReference type="Proteomes" id="UP000789901">
    <property type="component" value="Unassembled WGS sequence"/>
</dbReference>